<dbReference type="EMBL" id="MH509442">
    <property type="protein sequence ID" value="AXH46870.1"/>
    <property type="molecule type" value="Genomic_DNA"/>
</dbReference>
<dbReference type="RefSeq" id="YP_009950182.1">
    <property type="nucleotide sequence ID" value="NC_051588.1"/>
</dbReference>
<reference evidence="2" key="1">
    <citation type="submission" date="2018-06" db="EMBL/GenBank/DDBJ databases">
        <authorList>
            <person name="Zhirakovskaya E."/>
        </authorList>
    </citation>
    <scope>NUCLEOTIDE SEQUENCE [LARGE SCALE GENOMIC DNA]</scope>
</reference>
<dbReference type="KEGG" id="vg:60321594"/>
<sequence>MLVMYLLTPPTAQAAPTSPLCKDGSYRSQHPLICDTGGGPNPFIVGGGGGQRDGGLLGAVRRVLGGLTGGIL</sequence>
<protein>
    <submittedName>
        <fullName evidence="1">Uncharacterized protein</fullName>
    </submittedName>
</protein>
<name>A0A345KV18_9CAUD</name>
<proteinExistence type="predicted"/>
<gene>
    <name evidence="1" type="primary">32</name>
    <name evidence="1" type="ORF">SEA_AMINAY_32</name>
</gene>
<accession>A0A345KV18</accession>
<dbReference type="GeneID" id="60321594"/>
<evidence type="ECO:0000313" key="1">
    <source>
        <dbReference type="EMBL" id="AXH46870.1"/>
    </source>
</evidence>
<dbReference type="Proteomes" id="UP000259472">
    <property type="component" value="Segment"/>
</dbReference>
<organism evidence="1 2">
    <name type="scientific">Mycobacterium phage Aminay</name>
    <dbReference type="NCBI Taxonomy" id="2250291"/>
    <lineage>
        <taxon>Viruses</taxon>
        <taxon>Duplodnaviria</taxon>
        <taxon>Heunggongvirae</taxon>
        <taxon>Uroviricota</taxon>
        <taxon>Caudoviricetes</taxon>
        <taxon>Weiservirinae</taxon>
        <taxon>Aminayvirus</taxon>
        <taxon>Aminayvirus aminay</taxon>
    </lineage>
</organism>
<keyword evidence="2" id="KW-1185">Reference proteome</keyword>
<evidence type="ECO:0000313" key="2">
    <source>
        <dbReference type="Proteomes" id="UP000259472"/>
    </source>
</evidence>